<dbReference type="PANTHER" id="PTHR34997">
    <property type="entry name" value="AM15"/>
    <property type="match status" value="1"/>
</dbReference>
<dbReference type="CDD" id="cd00118">
    <property type="entry name" value="LysM"/>
    <property type="match status" value="2"/>
</dbReference>
<keyword evidence="1" id="KW-0147">Chitin-binding</keyword>
<feature type="compositionally biased region" description="Basic and acidic residues" evidence="3">
    <location>
        <begin position="602"/>
        <end position="615"/>
    </location>
</feature>
<organism evidence="5 6">
    <name type="scientific">Penicillium egyptiacum</name>
    <dbReference type="NCBI Taxonomy" id="1303716"/>
    <lineage>
        <taxon>Eukaryota</taxon>
        <taxon>Fungi</taxon>
        <taxon>Dikarya</taxon>
        <taxon>Ascomycota</taxon>
        <taxon>Pezizomycotina</taxon>
        <taxon>Eurotiomycetes</taxon>
        <taxon>Eurotiomycetidae</taxon>
        <taxon>Eurotiales</taxon>
        <taxon>Aspergillaceae</taxon>
        <taxon>Penicillium</taxon>
    </lineage>
</organism>
<evidence type="ECO:0000313" key="5">
    <source>
        <dbReference type="EMBL" id="CAG8900267.1"/>
    </source>
</evidence>
<evidence type="ECO:0000256" key="1">
    <source>
        <dbReference type="ARBA" id="ARBA00022669"/>
    </source>
</evidence>
<dbReference type="OrthoDB" id="5985073at2759"/>
<protein>
    <recommendedName>
        <fullName evidence="4">LysM domain-containing protein</fullName>
    </recommendedName>
</protein>
<dbReference type="InterPro" id="IPR018392">
    <property type="entry name" value="LysM"/>
</dbReference>
<dbReference type="EMBL" id="CAJVRC010000866">
    <property type="protein sequence ID" value="CAG8900267.1"/>
    <property type="molecule type" value="Genomic_DNA"/>
</dbReference>
<feature type="domain" description="LysM" evidence="4">
    <location>
        <begin position="471"/>
        <end position="517"/>
    </location>
</feature>
<dbReference type="SMART" id="SM00257">
    <property type="entry name" value="LysM"/>
    <property type="match status" value="2"/>
</dbReference>
<feature type="domain" description="LysM" evidence="4">
    <location>
        <begin position="543"/>
        <end position="589"/>
    </location>
</feature>
<evidence type="ECO:0000256" key="2">
    <source>
        <dbReference type="ARBA" id="ARBA00023026"/>
    </source>
</evidence>
<dbReference type="Gene3D" id="3.10.350.10">
    <property type="entry name" value="LysM domain"/>
    <property type="match status" value="2"/>
</dbReference>
<evidence type="ECO:0000256" key="3">
    <source>
        <dbReference type="SAM" id="MobiDB-lite"/>
    </source>
</evidence>
<evidence type="ECO:0000313" key="6">
    <source>
        <dbReference type="Proteomes" id="UP001154252"/>
    </source>
</evidence>
<dbReference type="AlphaFoldDB" id="A0A9W4KDK5"/>
<dbReference type="InterPro" id="IPR052210">
    <property type="entry name" value="LysM1-like"/>
</dbReference>
<keyword evidence="6" id="KW-1185">Reference proteome</keyword>
<dbReference type="GO" id="GO:0008061">
    <property type="term" value="F:chitin binding"/>
    <property type="evidence" value="ECO:0007669"/>
    <property type="project" value="UniProtKB-KW"/>
</dbReference>
<accession>A0A9W4KDK5</accession>
<dbReference type="Proteomes" id="UP001154252">
    <property type="component" value="Unassembled WGS sequence"/>
</dbReference>
<dbReference type="PANTHER" id="PTHR34997:SF1">
    <property type="entry name" value="PEPTIDOGLYCAN-BINDING LYSIN DOMAIN"/>
    <property type="match status" value="1"/>
</dbReference>
<dbReference type="InterPro" id="IPR036779">
    <property type="entry name" value="LysM_dom_sf"/>
</dbReference>
<evidence type="ECO:0000259" key="4">
    <source>
        <dbReference type="PROSITE" id="PS51782"/>
    </source>
</evidence>
<comment type="caution">
    <text evidence="5">The sequence shown here is derived from an EMBL/GenBank/DDBJ whole genome shotgun (WGS) entry which is preliminary data.</text>
</comment>
<dbReference type="PROSITE" id="PS51782">
    <property type="entry name" value="LYSM"/>
    <property type="match status" value="2"/>
</dbReference>
<name>A0A9W4KDK5_9EURO</name>
<reference evidence="5" key="1">
    <citation type="submission" date="2021-07" db="EMBL/GenBank/DDBJ databases">
        <authorList>
            <person name="Branca A.L. A."/>
        </authorList>
    </citation>
    <scope>NUCLEOTIDE SEQUENCE</scope>
</reference>
<proteinExistence type="predicted"/>
<sequence>MTYPLFLLVVSPDNAILDEEQVTKLYVNDCYPSLKSARATIQSAYTEDTDMIVYEDIAYPATFIADKYLFTYNVSYRKDDINASCSECWLGVLETQLNSPLGYNEGMEETFSSLTSSCSALGYSVTSPTAYTLNTTATATATETSATTISTTTSTCLSSYQVQQSDDYNSVIKSLGVSTYSLLHTNNLDLYYQGFANMVNQTLCSTSNATTTDATSAALVPTNALDSSNHNYSLWYTVSDRLRRRYLRPGEAYYIKPVGSITSYANYTLTRFLPIIVTPATFSSVNTDIPTTTSYPGFVYTKPTQLPTTPDTLSGCYKYANPSNITNLYRDLATDYKISIDQLVEWNPSLSNNESTYTLTITYSYYVLEYANSTATEPTVTNCLSINATESGTTSNCNYFTSVDLYNSPDDYDTSLYSGLNVTDSRAVCIGVGSTNVTATSTATTTSTGTSTQTTASIGPTQTRVVSGCQKFYTVVDGDNYSTIESEFGISLTEFYQWNPSISSTYGSLWLGYTYYIKGPASTTTTTGPNAPTQTGIVSNCDKYYTVVDGDSYAQIETTYRIKFAQLYQWNPAIRSDYQTLVIGYSVCVGVSAKTTKRKRTEKLDRLKSPREKEGRRHLHLHNRAI</sequence>
<feature type="region of interest" description="Disordered" evidence="3">
    <location>
        <begin position="600"/>
        <end position="626"/>
    </location>
</feature>
<keyword evidence="2" id="KW-0843">Virulence</keyword>
<gene>
    <name evidence="5" type="ORF">PEGY_LOCUS6132</name>
</gene>
<dbReference type="SUPFAM" id="SSF54106">
    <property type="entry name" value="LysM domain"/>
    <property type="match status" value="2"/>
</dbReference>
<dbReference type="Pfam" id="PF01476">
    <property type="entry name" value="LysM"/>
    <property type="match status" value="2"/>
</dbReference>
<feature type="compositionally biased region" description="Basic residues" evidence="3">
    <location>
        <begin position="616"/>
        <end position="626"/>
    </location>
</feature>